<dbReference type="RefSeq" id="WP_347609059.1">
    <property type="nucleotide sequence ID" value="NZ_JBDPZC010000003.1"/>
</dbReference>
<dbReference type="PANTHER" id="PTHR44086:SF10">
    <property type="entry name" value="THIOSULFATE SULFURTRANSFERASE_RHODANESE-LIKE DOMAIN-CONTAINING PROTEIN 3"/>
    <property type="match status" value="1"/>
</dbReference>
<accession>A0ABV0GD82</accession>
<reference evidence="3 4" key="1">
    <citation type="submission" date="2024-05" db="EMBL/GenBank/DDBJ databases">
        <title>Roseateles sp. 2.12 16S ribosomal RNA gene Genome sequencing and assembly.</title>
        <authorList>
            <person name="Woo H."/>
        </authorList>
    </citation>
    <scope>NUCLEOTIDE SEQUENCE [LARGE SCALE GENOMIC DNA]</scope>
    <source>
        <strain evidence="3 4">2.12</strain>
    </source>
</reference>
<sequence>MSNKKGMQVVGAVLLGLQLAGQAQAGVNAMVVVEPTARKAGLTVSQQGVEAGLGKVLGQPVSLGTSEDLTDMMRATRSGGYELFIGPAQIAASALSRGYELLGATQGSEPFVLVARADMADLGALRGKRLYLPQQDSIYTYMARGLLTQGGLSMQDLRVAHERYPQAGLAALLVGSADATVVRQSEWKEWQGQYGQAAKVLASSEPVPGGFSVVVKKDMPPEARMRLAQWFAAVPASTGLSQARFKPEMQEYKRVADLGHFTPIQLPGVTRVSAREAQQLQAKGAVLVDTRIEKEYQARHIRGALWLPYVEKSLKDVAFNPALDDFSALDKTDKLKPSQAVIFACNGAECWKSYKAAKMAQSKGFKTVYWLRGGLPEWEAEGLPVEAAGS</sequence>
<organism evidence="3 4">
    <name type="scientific">Roseateles flavus</name>
    <dbReference type="NCBI Taxonomy" id="3149041"/>
    <lineage>
        <taxon>Bacteria</taxon>
        <taxon>Pseudomonadati</taxon>
        <taxon>Pseudomonadota</taxon>
        <taxon>Betaproteobacteria</taxon>
        <taxon>Burkholderiales</taxon>
        <taxon>Sphaerotilaceae</taxon>
        <taxon>Roseateles</taxon>
    </lineage>
</organism>
<dbReference type="Pfam" id="PF00581">
    <property type="entry name" value="Rhodanese"/>
    <property type="match status" value="1"/>
</dbReference>
<evidence type="ECO:0000313" key="4">
    <source>
        <dbReference type="Proteomes" id="UP001462640"/>
    </source>
</evidence>
<gene>
    <name evidence="3" type="ORF">ABDJ40_09580</name>
</gene>
<dbReference type="Gene3D" id="3.40.250.10">
    <property type="entry name" value="Rhodanese-like domain"/>
    <property type="match status" value="1"/>
</dbReference>
<feature type="domain" description="Rhodanese" evidence="2">
    <location>
        <begin position="281"/>
        <end position="387"/>
    </location>
</feature>
<comment type="caution">
    <text evidence="3">The sequence shown here is derived from an EMBL/GenBank/DDBJ whole genome shotgun (WGS) entry which is preliminary data.</text>
</comment>
<keyword evidence="1" id="KW-0732">Signal</keyword>
<feature type="signal peptide" evidence="1">
    <location>
        <begin position="1"/>
        <end position="25"/>
    </location>
</feature>
<evidence type="ECO:0000256" key="1">
    <source>
        <dbReference type="SAM" id="SignalP"/>
    </source>
</evidence>
<evidence type="ECO:0000259" key="2">
    <source>
        <dbReference type="PROSITE" id="PS50206"/>
    </source>
</evidence>
<keyword evidence="4" id="KW-1185">Reference proteome</keyword>
<evidence type="ECO:0000313" key="3">
    <source>
        <dbReference type="EMBL" id="MEO3713012.1"/>
    </source>
</evidence>
<dbReference type="SUPFAM" id="SSF53850">
    <property type="entry name" value="Periplasmic binding protein-like II"/>
    <property type="match status" value="1"/>
</dbReference>
<dbReference type="EMBL" id="JBDPZC010000003">
    <property type="protein sequence ID" value="MEO3713012.1"/>
    <property type="molecule type" value="Genomic_DNA"/>
</dbReference>
<dbReference type="SMART" id="SM00450">
    <property type="entry name" value="RHOD"/>
    <property type="match status" value="1"/>
</dbReference>
<proteinExistence type="predicted"/>
<dbReference type="SUPFAM" id="SSF52821">
    <property type="entry name" value="Rhodanese/Cell cycle control phosphatase"/>
    <property type="match status" value="1"/>
</dbReference>
<dbReference type="InterPro" id="IPR036873">
    <property type="entry name" value="Rhodanese-like_dom_sf"/>
</dbReference>
<dbReference type="PROSITE" id="PS50206">
    <property type="entry name" value="RHODANESE_3"/>
    <property type="match status" value="1"/>
</dbReference>
<name>A0ABV0GD82_9BURK</name>
<dbReference type="Proteomes" id="UP001462640">
    <property type="component" value="Unassembled WGS sequence"/>
</dbReference>
<dbReference type="Pfam" id="PF12974">
    <property type="entry name" value="Phosphonate-bd"/>
    <property type="match status" value="1"/>
</dbReference>
<dbReference type="InterPro" id="IPR001763">
    <property type="entry name" value="Rhodanese-like_dom"/>
</dbReference>
<dbReference type="PANTHER" id="PTHR44086">
    <property type="entry name" value="THIOSULFATE SULFURTRANSFERASE RDL2, MITOCHONDRIAL-RELATED"/>
    <property type="match status" value="1"/>
</dbReference>
<dbReference type="Gene3D" id="3.40.190.10">
    <property type="entry name" value="Periplasmic binding protein-like II"/>
    <property type="match status" value="2"/>
</dbReference>
<protein>
    <submittedName>
        <fullName evidence="3">Rhodanese-like domain-containing protein</fullName>
    </submittedName>
</protein>
<dbReference type="CDD" id="cd00158">
    <property type="entry name" value="RHOD"/>
    <property type="match status" value="1"/>
</dbReference>
<feature type="chain" id="PRO_5046356539" evidence="1">
    <location>
        <begin position="26"/>
        <end position="390"/>
    </location>
</feature>